<reference evidence="3" key="1">
    <citation type="submission" date="2017-02" db="EMBL/GenBank/DDBJ databases">
        <authorList>
            <person name="Daims H."/>
        </authorList>
    </citation>
    <scope>NUCLEOTIDE SEQUENCE [LARGE SCALE GENOMIC DNA]</scope>
</reference>
<gene>
    <name evidence="2" type="ORF">CRENPOLYSF1_580046</name>
</gene>
<evidence type="ECO:0000313" key="3">
    <source>
        <dbReference type="Proteomes" id="UP000195667"/>
    </source>
</evidence>
<sequence length="154" mass="17249">MKNPAQIRQLAFERLEEAQILAQNGKYDGAFYLAGYSVELMLKAKVCERLGIDNLFDEQAQSGHGINEVRKALKTHDITVLLIFSGLKNLFDSEKSQKLELMEANSVLFLASGKCIWNEQSRYKAPGSQNSDDVKKLISLLKGNGGLLQWIEKS</sequence>
<name>A0A1R4HEW2_9GAMM</name>
<dbReference type="Pfam" id="PF05168">
    <property type="entry name" value="HEPN"/>
    <property type="match status" value="1"/>
</dbReference>
<dbReference type="SUPFAM" id="SSF81593">
    <property type="entry name" value="Nucleotidyltransferase substrate binding subunit/domain"/>
    <property type="match status" value="1"/>
</dbReference>
<protein>
    <submittedName>
        <fullName evidence="2">HEPN domain-containing protein</fullName>
    </submittedName>
</protein>
<dbReference type="InterPro" id="IPR007842">
    <property type="entry name" value="HEPN_dom"/>
</dbReference>
<dbReference type="AlphaFoldDB" id="A0A1R4HEW2"/>
<dbReference type="Proteomes" id="UP000195667">
    <property type="component" value="Unassembled WGS sequence"/>
</dbReference>
<dbReference type="EMBL" id="FUKI01000135">
    <property type="protein sequence ID" value="SJM94764.1"/>
    <property type="molecule type" value="Genomic_DNA"/>
</dbReference>
<evidence type="ECO:0000259" key="1">
    <source>
        <dbReference type="Pfam" id="PF05168"/>
    </source>
</evidence>
<organism evidence="2 3">
    <name type="scientific">Crenothrix polyspora</name>
    <dbReference type="NCBI Taxonomy" id="360316"/>
    <lineage>
        <taxon>Bacteria</taxon>
        <taxon>Pseudomonadati</taxon>
        <taxon>Pseudomonadota</taxon>
        <taxon>Gammaproteobacteria</taxon>
        <taxon>Methylococcales</taxon>
        <taxon>Crenotrichaceae</taxon>
        <taxon>Crenothrix</taxon>
    </lineage>
</organism>
<keyword evidence="3" id="KW-1185">Reference proteome</keyword>
<dbReference type="Gene3D" id="1.20.120.330">
    <property type="entry name" value="Nucleotidyltransferases domain 2"/>
    <property type="match status" value="1"/>
</dbReference>
<dbReference type="OrthoDB" id="5183931at2"/>
<dbReference type="RefSeq" id="WP_087144464.1">
    <property type="nucleotide sequence ID" value="NZ_FUKI01000135.1"/>
</dbReference>
<accession>A0A1R4HEW2</accession>
<evidence type="ECO:0000313" key="2">
    <source>
        <dbReference type="EMBL" id="SJM94764.1"/>
    </source>
</evidence>
<feature type="domain" description="HEPN" evidence="1">
    <location>
        <begin position="11"/>
        <end position="49"/>
    </location>
</feature>
<proteinExistence type="predicted"/>